<feature type="domain" description="Response regulatory" evidence="2">
    <location>
        <begin position="4"/>
        <end position="119"/>
    </location>
</feature>
<dbReference type="Proteomes" id="UP000190328">
    <property type="component" value="Unassembled WGS sequence"/>
</dbReference>
<dbReference type="RefSeq" id="WP_078807019.1">
    <property type="nucleotide sequence ID" value="NZ_FUXI01000010.1"/>
</dbReference>
<dbReference type="PANTHER" id="PTHR37299:SF1">
    <property type="entry name" value="STAGE 0 SPORULATION PROTEIN A HOMOLOG"/>
    <property type="match status" value="1"/>
</dbReference>
<feature type="modified residue" description="4-aspartylphosphate" evidence="1">
    <location>
        <position position="56"/>
    </location>
</feature>
<dbReference type="CDD" id="cd00156">
    <property type="entry name" value="REC"/>
    <property type="match status" value="1"/>
</dbReference>
<protein>
    <submittedName>
        <fullName evidence="4">Two component transcriptional regulator, LytTR family</fullName>
    </submittedName>
</protein>
<keyword evidence="1" id="KW-0597">Phosphoprotein</keyword>
<dbReference type="PROSITE" id="PS50930">
    <property type="entry name" value="HTH_LYTTR"/>
    <property type="match status" value="1"/>
</dbReference>
<dbReference type="SMART" id="SM00850">
    <property type="entry name" value="LytTR"/>
    <property type="match status" value="1"/>
</dbReference>
<organism evidence="4 5">
    <name type="scientific">Pilibacter termitis</name>
    <dbReference type="NCBI Taxonomy" id="263852"/>
    <lineage>
        <taxon>Bacteria</taxon>
        <taxon>Bacillati</taxon>
        <taxon>Bacillota</taxon>
        <taxon>Bacilli</taxon>
        <taxon>Lactobacillales</taxon>
        <taxon>Enterococcaceae</taxon>
        <taxon>Pilibacter</taxon>
    </lineage>
</organism>
<dbReference type="InterPro" id="IPR011006">
    <property type="entry name" value="CheY-like_superfamily"/>
</dbReference>
<evidence type="ECO:0000256" key="1">
    <source>
        <dbReference type="PROSITE-ProRule" id="PRU00169"/>
    </source>
</evidence>
<dbReference type="Pfam" id="PF00072">
    <property type="entry name" value="Response_reg"/>
    <property type="match status" value="1"/>
</dbReference>
<dbReference type="InterPro" id="IPR046947">
    <property type="entry name" value="LytR-like"/>
</dbReference>
<dbReference type="GO" id="GO:0000156">
    <property type="term" value="F:phosphorelay response regulator activity"/>
    <property type="evidence" value="ECO:0007669"/>
    <property type="project" value="InterPro"/>
</dbReference>
<keyword evidence="5" id="KW-1185">Reference proteome</keyword>
<reference evidence="5" key="1">
    <citation type="submission" date="2017-02" db="EMBL/GenBank/DDBJ databases">
        <authorList>
            <person name="Varghese N."/>
            <person name="Submissions S."/>
        </authorList>
    </citation>
    <scope>NUCLEOTIDE SEQUENCE [LARGE SCALE GENOMIC DNA]</scope>
    <source>
        <strain evidence="5">ATCC BAA-1030</strain>
    </source>
</reference>
<dbReference type="PANTHER" id="PTHR37299">
    <property type="entry name" value="TRANSCRIPTIONAL REGULATOR-RELATED"/>
    <property type="match status" value="1"/>
</dbReference>
<dbReference type="SUPFAM" id="SSF52172">
    <property type="entry name" value="CheY-like"/>
    <property type="match status" value="1"/>
</dbReference>
<dbReference type="OrthoDB" id="3190595at2"/>
<dbReference type="Pfam" id="PF04397">
    <property type="entry name" value="LytTR"/>
    <property type="match status" value="1"/>
</dbReference>
<dbReference type="Gene3D" id="2.40.50.1020">
    <property type="entry name" value="LytTr DNA-binding domain"/>
    <property type="match status" value="1"/>
</dbReference>
<dbReference type="InterPro" id="IPR001789">
    <property type="entry name" value="Sig_transdc_resp-reg_receiver"/>
</dbReference>
<dbReference type="SMART" id="SM00448">
    <property type="entry name" value="REC"/>
    <property type="match status" value="1"/>
</dbReference>
<gene>
    <name evidence="4" type="ORF">SAMN02745116_01094</name>
</gene>
<dbReference type="PROSITE" id="PS50110">
    <property type="entry name" value="RESPONSE_REGULATORY"/>
    <property type="match status" value="1"/>
</dbReference>
<dbReference type="EMBL" id="FUXI01000010">
    <property type="protein sequence ID" value="SJZ66404.1"/>
    <property type="molecule type" value="Genomic_DNA"/>
</dbReference>
<dbReference type="GO" id="GO:0003677">
    <property type="term" value="F:DNA binding"/>
    <property type="evidence" value="ECO:0007669"/>
    <property type="project" value="InterPro"/>
</dbReference>
<evidence type="ECO:0000259" key="3">
    <source>
        <dbReference type="PROSITE" id="PS50930"/>
    </source>
</evidence>
<dbReference type="AlphaFoldDB" id="A0A1T4MI02"/>
<evidence type="ECO:0000313" key="5">
    <source>
        <dbReference type="Proteomes" id="UP000190328"/>
    </source>
</evidence>
<dbReference type="InterPro" id="IPR007492">
    <property type="entry name" value="LytTR_DNA-bd_dom"/>
</dbReference>
<evidence type="ECO:0000313" key="4">
    <source>
        <dbReference type="EMBL" id="SJZ66404.1"/>
    </source>
</evidence>
<name>A0A1T4MI02_9ENTE</name>
<evidence type="ECO:0000259" key="2">
    <source>
        <dbReference type="PROSITE" id="PS50110"/>
    </source>
</evidence>
<feature type="domain" description="HTH LytTR-type" evidence="3">
    <location>
        <begin position="129"/>
        <end position="230"/>
    </location>
</feature>
<sequence length="236" mass="28267">MKIKIAVCDDSIEITNQIEQLLSEFHSSLFDIDVFQSPERLLELIKETHYDFFILDIEMPEYTGIEIAKYIRQDTLYTPILFLTSFKEYMEDIFKLQAFDYILKPLTKERFFPVLEKVLLYLQYEEDFFTTTFKKKTYSIPYKEIIYFEKQKRNVLIYTLKHQYETVLSTNDLLDKLNDTFIQVHTSFIVNSRYIRELQNNSLFLSCGTKEIEIPISRKYGKQAKKQILIKLKGVM</sequence>
<dbReference type="STRING" id="263852.SAMN02745116_01094"/>
<dbReference type="Gene3D" id="3.40.50.2300">
    <property type="match status" value="1"/>
</dbReference>
<proteinExistence type="predicted"/>
<accession>A0A1T4MI02</accession>